<protein>
    <submittedName>
        <fullName evidence="1">Uncharacterized protein</fullName>
    </submittedName>
</protein>
<dbReference type="AlphaFoldDB" id="A0A1J3JCF9"/>
<dbReference type="EMBL" id="GEVM01016310">
    <property type="protein sequence ID" value="JAU89628.1"/>
    <property type="molecule type" value="Transcribed_RNA"/>
</dbReference>
<gene>
    <name evidence="1" type="ORF">MP_TR7882_c7_g1_i1_g.23172</name>
</gene>
<sequence>MTSGDTSLNLQFPAYSYDWFCEDNEVIRIELKPNLYRSSEIEEEETIPSHHLVIIQAPSSINTEKIEELRLESHLQLPDEFQFQFLAGEIRACGIRMIV</sequence>
<reference evidence="1" key="1">
    <citation type="submission" date="2016-07" db="EMBL/GenBank/DDBJ databases">
        <title>De novo transcriptome assembly of four accessions of the metal hyperaccumulator plant Noccaea caerulescens.</title>
        <authorList>
            <person name="Blande D."/>
            <person name="Halimaa P."/>
            <person name="Tervahauta A.I."/>
            <person name="Aarts M.G."/>
            <person name="Karenlampi S.O."/>
        </authorList>
    </citation>
    <scope>NUCLEOTIDE SEQUENCE</scope>
</reference>
<evidence type="ECO:0000313" key="1">
    <source>
        <dbReference type="EMBL" id="JAU89628.1"/>
    </source>
</evidence>
<proteinExistence type="predicted"/>
<organism evidence="1">
    <name type="scientific">Noccaea caerulescens</name>
    <name type="common">Alpine penny-cress</name>
    <name type="synonym">Thlaspi caerulescens</name>
    <dbReference type="NCBI Taxonomy" id="107243"/>
    <lineage>
        <taxon>Eukaryota</taxon>
        <taxon>Viridiplantae</taxon>
        <taxon>Streptophyta</taxon>
        <taxon>Embryophyta</taxon>
        <taxon>Tracheophyta</taxon>
        <taxon>Spermatophyta</taxon>
        <taxon>Magnoliopsida</taxon>
        <taxon>eudicotyledons</taxon>
        <taxon>Gunneridae</taxon>
        <taxon>Pentapetalae</taxon>
        <taxon>rosids</taxon>
        <taxon>malvids</taxon>
        <taxon>Brassicales</taxon>
        <taxon>Brassicaceae</taxon>
        <taxon>Coluteocarpeae</taxon>
        <taxon>Noccaea</taxon>
    </lineage>
</organism>
<name>A0A1J3JCF9_NOCCA</name>
<accession>A0A1J3JCF9</accession>